<evidence type="ECO:0000313" key="2">
    <source>
        <dbReference type="Proteomes" id="UP000297403"/>
    </source>
</evidence>
<comment type="caution">
    <text evidence="1">The sequence shown here is derived from an EMBL/GenBank/DDBJ whole genome shotgun (WGS) entry which is preliminary data.</text>
</comment>
<proteinExistence type="predicted"/>
<evidence type="ECO:0000313" key="1">
    <source>
        <dbReference type="EMBL" id="TFC44696.1"/>
    </source>
</evidence>
<accession>A0AAQ2C5A1</accession>
<dbReference type="AlphaFoldDB" id="A0AAQ2C5A1"/>
<dbReference type="EMBL" id="SOFY01000062">
    <property type="protein sequence ID" value="TFC44696.1"/>
    <property type="molecule type" value="Genomic_DNA"/>
</dbReference>
<name>A0AAQ2C5A1_9MICO</name>
<dbReference type="RefSeq" id="WP_134403355.1">
    <property type="nucleotide sequence ID" value="NZ_SOFY01000062.1"/>
</dbReference>
<gene>
    <name evidence="1" type="ORF">E3O49_11535</name>
</gene>
<protein>
    <submittedName>
        <fullName evidence="1">Uracil-DNA glycosylase</fullName>
    </submittedName>
</protein>
<dbReference type="Proteomes" id="UP000297403">
    <property type="component" value="Unassembled WGS sequence"/>
</dbReference>
<dbReference type="CDD" id="cd10035">
    <property type="entry name" value="UDG_like"/>
    <property type="match status" value="1"/>
</dbReference>
<sequence>MTRRMADPAFRDDQMSRIHEPQVSAINALCDRLMEELPGYSVPYIAPHYGASTAVILALSSNPGPQAGGATGSGMLSRENNDGSAARMGDIYETVGLTDDQVVPWNAYPWHVHETHPNGLPNRLIDDGLDALKRLLDLHPNIQSIVAHGGDAHRSVRQLVSKKRFGEYADARGLKTWNTRHTSNRAFILREPEKSIALEGVCEVYREAMVHAGLKPITALKVDLPAPMTGPELRAAARDELLPLLPGAVEAEARIRDYVHALPPQRSQRLLVELLSRDLIS</sequence>
<reference evidence="1 2" key="1">
    <citation type="submission" date="2019-03" db="EMBL/GenBank/DDBJ databases">
        <title>Genomics of glacier-inhabiting Cryobacterium strains.</title>
        <authorList>
            <person name="Liu Q."/>
            <person name="Xin Y.-H."/>
        </authorList>
    </citation>
    <scope>NUCLEOTIDE SEQUENCE [LARGE SCALE GENOMIC DNA]</scope>
    <source>
        <strain evidence="2">TMT1-22</strain>
    </source>
</reference>
<keyword evidence="2" id="KW-1185">Reference proteome</keyword>
<organism evidence="1 2">
    <name type="scientific">Cryobacterium shii</name>
    <dbReference type="NCBI Taxonomy" id="1259235"/>
    <lineage>
        <taxon>Bacteria</taxon>
        <taxon>Bacillati</taxon>
        <taxon>Actinomycetota</taxon>
        <taxon>Actinomycetes</taxon>
        <taxon>Micrococcales</taxon>
        <taxon>Microbacteriaceae</taxon>
        <taxon>Cryobacterium</taxon>
    </lineage>
</organism>